<evidence type="ECO:0000313" key="2">
    <source>
        <dbReference type="EMBL" id="GEJ57402.1"/>
    </source>
</evidence>
<organism evidence="2 3">
    <name type="scientific">Anaeromyxobacter diazotrophicus</name>
    <dbReference type="NCBI Taxonomy" id="2590199"/>
    <lineage>
        <taxon>Bacteria</taxon>
        <taxon>Pseudomonadati</taxon>
        <taxon>Myxococcota</taxon>
        <taxon>Myxococcia</taxon>
        <taxon>Myxococcales</taxon>
        <taxon>Cystobacterineae</taxon>
        <taxon>Anaeromyxobacteraceae</taxon>
        <taxon>Anaeromyxobacter</taxon>
    </lineage>
</organism>
<keyword evidence="3" id="KW-1185">Reference proteome</keyword>
<dbReference type="AlphaFoldDB" id="A0A7I9VLW5"/>
<name>A0A7I9VLW5_9BACT</name>
<dbReference type="Proteomes" id="UP000503640">
    <property type="component" value="Unassembled WGS sequence"/>
</dbReference>
<dbReference type="RefSeq" id="WP_176064870.1">
    <property type="nucleotide sequence ID" value="NZ_BJTG01000004.1"/>
</dbReference>
<dbReference type="EMBL" id="BJTG01000004">
    <property type="protein sequence ID" value="GEJ57402.1"/>
    <property type="molecule type" value="Genomic_DNA"/>
</dbReference>
<reference evidence="3" key="1">
    <citation type="journal article" date="2020" name="Appl. Environ. Microbiol.">
        <title>Diazotrophic Anaeromyxobacter Isolates from Soils.</title>
        <authorList>
            <person name="Masuda Y."/>
            <person name="Yamanaka H."/>
            <person name="Xu Z.X."/>
            <person name="Shiratori Y."/>
            <person name="Aono T."/>
            <person name="Amachi S."/>
            <person name="Senoo K."/>
            <person name="Itoh H."/>
        </authorList>
    </citation>
    <scope>NUCLEOTIDE SEQUENCE [LARGE SCALE GENOMIC DNA]</scope>
    <source>
        <strain evidence="3">R267</strain>
    </source>
</reference>
<feature type="signal peptide" evidence="1">
    <location>
        <begin position="1"/>
        <end position="20"/>
    </location>
</feature>
<evidence type="ECO:0008006" key="4">
    <source>
        <dbReference type="Google" id="ProtNLM"/>
    </source>
</evidence>
<evidence type="ECO:0000256" key="1">
    <source>
        <dbReference type="SAM" id="SignalP"/>
    </source>
</evidence>
<evidence type="ECO:0000313" key="3">
    <source>
        <dbReference type="Proteomes" id="UP000503640"/>
    </source>
</evidence>
<feature type="chain" id="PRO_5029816005" description="Alginate export domain-containing protein" evidence="1">
    <location>
        <begin position="21"/>
        <end position="541"/>
    </location>
</feature>
<gene>
    <name evidence="2" type="ORF">AMYX_21430</name>
</gene>
<protein>
    <recommendedName>
        <fullName evidence="4">Alginate export domain-containing protein</fullName>
    </recommendedName>
</protein>
<proteinExistence type="predicted"/>
<sequence>MRATAVAVLSLLVSAAGARADDGDLRFSLVLHGRYTDRENLPSPSLLFDPARQAFAAGPYLRPQGSDAYPSALVSAGAEGRQGALRWALQADTGELRGQAFPARAEVCFATLASSPTGLAQRGSGKCNVFVNGRLPAFALDEVRLMPAQLASNGRPFEDELRGTLLLRQAWVGAVLGRNDFALVRVGRKRFTVADGFVHDDWGTGAEATFDLGALGPSWELGASLFYPSRDLPSGAGWSSALLAVRADYLPSLFEHAGLFAAFFRDRSSELVELFRGSLSEPGAVRLAGLAPGTPAFAYESRLVALQLDRPFTGDADVGWAGTSGSLSLGRVKLDWTAALAFGQLTIPDVTLTELSPTLVRTATRYRTNALFGQLAHLRVAAPVGDAWRFGGFFLYLSGDAPPAEKARLGEPARYGGFLGVAPFITDTNIFFNGGVAETFAARQATAPGVNARGVIAPGLNASWEPAPAFGVDARAAYLVAPVAGPFGGRVYGPEADLELTWSPAGWLTLLAEADALFPGDFFAGRATITKVVVGCDVVAF</sequence>
<comment type="caution">
    <text evidence="2">The sequence shown here is derived from an EMBL/GenBank/DDBJ whole genome shotgun (WGS) entry which is preliminary data.</text>
</comment>
<accession>A0A7I9VLW5</accession>
<keyword evidence="1" id="KW-0732">Signal</keyword>